<comment type="caution">
    <text evidence="2">The sequence shown here is derived from an EMBL/GenBank/DDBJ whole genome shotgun (WGS) entry which is preliminary data.</text>
</comment>
<sequence>MADALRPDNETYKFYYEAGYRLWHSLCSSSNTSPFDATSLDIENAFPQHPYFPPQLELDRNSSTVLYATGTSTWETSNGSCNLPSLQIGLTFGVTIACPTAISLQSSRLIDSPNLFDEESKHMLVLTLAWAYVLSARWTEIIPGASTMSYTESVATRDNRDNARNGDGDLIVDLGDITYEAARWWAAILAPEEGWGACIFHNGRVLKSPWSVKLESCRTLALRYNAVPSPLEWHFSASFSTAMAYVLDYAIYHGLQNQSRAAFAAALLLPTRHRISKQVRWPRMHLPRMQRSKPSVEQYLPPWGSNNCQLDRLLALSCNTTGVISLLCSTFIEPDIPCNVCGAWIQGAFAILDTQVAKEPHILAQMLMCRAPNLNFLWLGGILMNVQHYIMKWARPVAFQIDLHSAAWTNSYVSFIQKPVSRTASNATTVQRSDEARLMFLSQADHHSNPPLVPFTPFGSIALKDCILEVQMHVSCPGYHGLRYAGWAWNCRNNTKIAQDPIESSFTPSSKVDDAVAGHTTIHYDNLDRDKDCSESMTRNMFKWLREADGFPVAERAIREHEWISGGWSSEEESAAPEGDGKSTTNRQIGPWICRGITTRCNTI</sequence>
<evidence type="ECO:0000256" key="1">
    <source>
        <dbReference type="SAM" id="MobiDB-lite"/>
    </source>
</evidence>
<gene>
    <name evidence="2" type="ORF">X797_008760</name>
</gene>
<accession>A0A0A1URI3</accession>
<proteinExistence type="predicted"/>
<organism evidence="2 3">
    <name type="scientific">Metarhizium robertsii</name>
    <dbReference type="NCBI Taxonomy" id="568076"/>
    <lineage>
        <taxon>Eukaryota</taxon>
        <taxon>Fungi</taxon>
        <taxon>Dikarya</taxon>
        <taxon>Ascomycota</taxon>
        <taxon>Pezizomycotina</taxon>
        <taxon>Sordariomycetes</taxon>
        <taxon>Hypocreomycetidae</taxon>
        <taxon>Hypocreales</taxon>
        <taxon>Clavicipitaceae</taxon>
        <taxon>Metarhizium</taxon>
    </lineage>
</organism>
<evidence type="ECO:0000313" key="3">
    <source>
        <dbReference type="Proteomes" id="UP000030151"/>
    </source>
</evidence>
<evidence type="ECO:0000313" key="2">
    <source>
        <dbReference type="EMBL" id="EXU98155.1"/>
    </source>
</evidence>
<name>A0A0A1URI3_9HYPO</name>
<dbReference type="eggNOG" id="ENOG502SIZE">
    <property type="taxonomic scope" value="Eukaryota"/>
</dbReference>
<dbReference type="AlphaFoldDB" id="A0A0A1URI3"/>
<evidence type="ECO:0008006" key="4">
    <source>
        <dbReference type="Google" id="ProtNLM"/>
    </source>
</evidence>
<dbReference type="Proteomes" id="UP000030151">
    <property type="component" value="Unassembled WGS sequence"/>
</dbReference>
<feature type="region of interest" description="Disordered" evidence="1">
    <location>
        <begin position="564"/>
        <end position="588"/>
    </location>
</feature>
<dbReference type="HOGENOM" id="CLU_013935_0_0_1"/>
<dbReference type="OrthoDB" id="4947116at2759"/>
<dbReference type="EMBL" id="JELW01000029">
    <property type="protein sequence ID" value="EXU98155.1"/>
    <property type="molecule type" value="Genomic_DNA"/>
</dbReference>
<protein>
    <recommendedName>
        <fullName evidence="4">Immunoglobulin variable region used by the ITC63B heavy chain</fullName>
    </recommendedName>
</protein>
<reference evidence="2 3" key="1">
    <citation type="submission" date="2014-02" db="EMBL/GenBank/DDBJ databases">
        <title>The genome sequence of the entomopathogenic fungus Metarhizium robertsii ARSEF 2575.</title>
        <authorList>
            <person name="Giuliano Garisto Donzelli B."/>
            <person name="Roe B.A."/>
            <person name="Macmil S.L."/>
            <person name="Krasnoff S.B."/>
            <person name="Gibson D.M."/>
        </authorList>
    </citation>
    <scope>NUCLEOTIDE SEQUENCE [LARGE SCALE GENOMIC DNA]</scope>
    <source>
        <strain evidence="2 3">ARSEF 2575</strain>
    </source>
</reference>